<dbReference type="InterPro" id="IPR000160">
    <property type="entry name" value="GGDEF_dom"/>
</dbReference>
<dbReference type="PROSITE" id="PS50887">
    <property type="entry name" value="GGDEF"/>
    <property type="match status" value="1"/>
</dbReference>
<evidence type="ECO:0000313" key="6">
    <source>
        <dbReference type="Proteomes" id="UP000295443"/>
    </source>
</evidence>
<evidence type="ECO:0000256" key="1">
    <source>
        <dbReference type="ARBA" id="ARBA00012528"/>
    </source>
</evidence>
<gene>
    <name evidence="5" type="ORF">EZJ19_11700</name>
</gene>
<organism evidence="5 6">
    <name type="scientific">Parasulfuritortus cantonensis</name>
    <dbReference type="NCBI Taxonomy" id="2528202"/>
    <lineage>
        <taxon>Bacteria</taxon>
        <taxon>Pseudomonadati</taxon>
        <taxon>Pseudomonadota</taxon>
        <taxon>Betaproteobacteria</taxon>
        <taxon>Nitrosomonadales</taxon>
        <taxon>Thiobacillaceae</taxon>
        <taxon>Parasulfuritortus</taxon>
    </lineage>
</organism>
<accession>A0A4R1B4N1</accession>
<evidence type="ECO:0000313" key="5">
    <source>
        <dbReference type="EMBL" id="TCJ12891.1"/>
    </source>
</evidence>
<comment type="catalytic activity">
    <reaction evidence="2">
        <text>2 GTP = 3',3'-c-di-GMP + 2 diphosphate</text>
        <dbReference type="Rhea" id="RHEA:24898"/>
        <dbReference type="ChEBI" id="CHEBI:33019"/>
        <dbReference type="ChEBI" id="CHEBI:37565"/>
        <dbReference type="ChEBI" id="CHEBI:58805"/>
        <dbReference type="EC" id="2.7.7.65"/>
    </reaction>
</comment>
<protein>
    <recommendedName>
        <fullName evidence="1">diguanylate cyclase</fullName>
        <ecNumber evidence="1">2.7.7.65</ecNumber>
    </recommendedName>
</protein>
<dbReference type="EMBL" id="SJZB01000042">
    <property type="protein sequence ID" value="TCJ12891.1"/>
    <property type="molecule type" value="Genomic_DNA"/>
</dbReference>
<dbReference type="GO" id="GO:0052621">
    <property type="term" value="F:diguanylate cyclase activity"/>
    <property type="evidence" value="ECO:0007669"/>
    <property type="project" value="UniProtKB-EC"/>
</dbReference>
<dbReference type="AlphaFoldDB" id="A0A4R1B4N1"/>
<dbReference type="CDD" id="cd01949">
    <property type="entry name" value="GGDEF"/>
    <property type="match status" value="1"/>
</dbReference>
<dbReference type="PANTHER" id="PTHR45138">
    <property type="entry name" value="REGULATORY COMPONENTS OF SENSORY TRANSDUCTION SYSTEM"/>
    <property type="match status" value="1"/>
</dbReference>
<evidence type="ECO:0000256" key="2">
    <source>
        <dbReference type="ARBA" id="ARBA00034247"/>
    </source>
</evidence>
<dbReference type="Proteomes" id="UP000295443">
    <property type="component" value="Unassembled WGS sequence"/>
</dbReference>
<feature type="coiled-coil region" evidence="3">
    <location>
        <begin position="144"/>
        <end position="178"/>
    </location>
</feature>
<dbReference type="OrthoDB" id="9813903at2"/>
<dbReference type="Gene3D" id="3.30.70.270">
    <property type="match status" value="1"/>
</dbReference>
<dbReference type="RefSeq" id="WP_131447780.1">
    <property type="nucleotide sequence ID" value="NZ_SJZB01000042.1"/>
</dbReference>
<dbReference type="PANTHER" id="PTHR45138:SF9">
    <property type="entry name" value="DIGUANYLATE CYCLASE DGCM-RELATED"/>
    <property type="match status" value="1"/>
</dbReference>
<dbReference type="NCBIfam" id="TIGR00254">
    <property type="entry name" value="GGDEF"/>
    <property type="match status" value="1"/>
</dbReference>
<proteinExistence type="predicted"/>
<dbReference type="InterPro" id="IPR029787">
    <property type="entry name" value="Nucleotide_cyclase"/>
</dbReference>
<dbReference type="Pfam" id="PF00990">
    <property type="entry name" value="GGDEF"/>
    <property type="match status" value="1"/>
</dbReference>
<reference evidence="5 6" key="1">
    <citation type="submission" date="2019-03" db="EMBL/GenBank/DDBJ databases">
        <title>Genome sequence of Thiobacillaceae bacterium LSR1, a sulfur-oxidizing bacterium isolated from freshwater sediment.</title>
        <authorList>
            <person name="Li S."/>
        </authorList>
    </citation>
    <scope>NUCLEOTIDE SEQUENCE [LARGE SCALE GENOMIC DNA]</scope>
    <source>
        <strain evidence="5 6">LSR1</strain>
    </source>
</reference>
<dbReference type="EC" id="2.7.7.65" evidence="1"/>
<name>A0A4R1B4N1_9PROT</name>
<feature type="domain" description="GGDEF" evidence="4">
    <location>
        <begin position="203"/>
        <end position="338"/>
    </location>
</feature>
<dbReference type="FunFam" id="3.30.70.270:FF:000001">
    <property type="entry name" value="Diguanylate cyclase domain protein"/>
    <property type="match status" value="1"/>
</dbReference>
<sequence length="340" mass="37697">MSLRFIQHSFGQADGLAKRALELLVARSIPPSPLNFTVAYEYFGGINPELTAALDKLLAGDEAVDAYVLRDLYERHVASDQYKNLRGMGDDLQTLLSSLVQSVSEAGTGVAVFGATVARHMGSLHGANGPDAVRAIAADLLAATADIQTRNRTLQERLEETHKETESLRKELEQHRREALIDPLTGLYNRRALESRLDEWQVRPLAVVMLDIDHFKRINDSYGHAVGDVVIRNVADTLRKCVRGDDFAVRYGGEEFVVLLPDTGLDGAIKVAETIRKRIEALRLVRRQDNFTLAPFTISAGVAERRGGDDHDSLFQRVDAALYESKSRGRNCVTHEGQLH</sequence>
<dbReference type="SUPFAM" id="SSF55073">
    <property type="entry name" value="Nucleotide cyclase"/>
    <property type="match status" value="1"/>
</dbReference>
<evidence type="ECO:0000256" key="3">
    <source>
        <dbReference type="SAM" id="Coils"/>
    </source>
</evidence>
<comment type="caution">
    <text evidence="5">The sequence shown here is derived from an EMBL/GenBank/DDBJ whole genome shotgun (WGS) entry which is preliminary data.</text>
</comment>
<dbReference type="InterPro" id="IPR050469">
    <property type="entry name" value="Diguanylate_Cyclase"/>
</dbReference>
<evidence type="ECO:0000259" key="4">
    <source>
        <dbReference type="PROSITE" id="PS50887"/>
    </source>
</evidence>
<dbReference type="InterPro" id="IPR043128">
    <property type="entry name" value="Rev_trsase/Diguanyl_cyclase"/>
</dbReference>
<dbReference type="SMART" id="SM00267">
    <property type="entry name" value="GGDEF"/>
    <property type="match status" value="1"/>
</dbReference>
<keyword evidence="6" id="KW-1185">Reference proteome</keyword>
<keyword evidence="3" id="KW-0175">Coiled coil</keyword>